<gene>
    <name evidence="1" type="ORF">SAMN05192558_106149</name>
</gene>
<reference evidence="2" key="1">
    <citation type="submission" date="2016-10" db="EMBL/GenBank/DDBJ databases">
        <authorList>
            <person name="Varghese N."/>
            <person name="Submissions S."/>
        </authorList>
    </citation>
    <scope>NUCLEOTIDE SEQUENCE [LARGE SCALE GENOMIC DNA]</scope>
    <source>
        <strain evidence="2">IBRC-M 10655</strain>
    </source>
</reference>
<dbReference type="RefSeq" id="WP_133794215.1">
    <property type="nucleotide sequence ID" value="NZ_FNDV01000006.1"/>
</dbReference>
<dbReference type="STRING" id="504798.SAMN05421871_106303"/>
<dbReference type="AlphaFoldDB" id="A0A1H0PJG8"/>
<evidence type="ECO:0000313" key="2">
    <source>
        <dbReference type="Proteomes" id="UP000199651"/>
    </source>
</evidence>
<keyword evidence="2" id="KW-1185">Reference proteome</keyword>
<dbReference type="EMBL" id="FNJB01000006">
    <property type="protein sequence ID" value="SDP05154.1"/>
    <property type="molecule type" value="Genomic_DNA"/>
</dbReference>
<protein>
    <submittedName>
        <fullName evidence="1">Uncharacterized protein</fullName>
    </submittedName>
</protein>
<organism evidence="1 2">
    <name type="scientific">Actinokineospora alba</name>
    <dbReference type="NCBI Taxonomy" id="504798"/>
    <lineage>
        <taxon>Bacteria</taxon>
        <taxon>Bacillati</taxon>
        <taxon>Actinomycetota</taxon>
        <taxon>Actinomycetes</taxon>
        <taxon>Pseudonocardiales</taxon>
        <taxon>Pseudonocardiaceae</taxon>
        <taxon>Actinokineospora</taxon>
    </lineage>
</organism>
<proteinExistence type="predicted"/>
<name>A0A1H0PJG8_9PSEU</name>
<accession>A0A1H0PJG8</accession>
<sequence>MSAPIEQLDPEVQEQLRAHLEISDNSELPGPGENYEEILTFFGEQYEALKQEVEVVKTRIAYLLESLPQYIDQAGGSR</sequence>
<dbReference type="OrthoDB" id="9999360at2"/>
<dbReference type="Proteomes" id="UP000199651">
    <property type="component" value="Unassembled WGS sequence"/>
</dbReference>
<evidence type="ECO:0000313" key="1">
    <source>
        <dbReference type="EMBL" id="SDP05154.1"/>
    </source>
</evidence>